<dbReference type="Gene3D" id="3.20.20.140">
    <property type="entry name" value="Metal-dependent hydrolases"/>
    <property type="match status" value="1"/>
</dbReference>
<dbReference type="OrthoDB" id="9767366at2"/>
<organism evidence="2 3">
    <name type="scientific">Natronincola ferrireducens</name>
    <dbReference type="NCBI Taxonomy" id="393762"/>
    <lineage>
        <taxon>Bacteria</taxon>
        <taxon>Bacillati</taxon>
        <taxon>Bacillota</taxon>
        <taxon>Clostridia</taxon>
        <taxon>Peptostreptococcales</taxon>
        <taxon>Natronincolaceae</taxon>
        <taxon>Natronincola</taxon>
    </lineage>
</organism>
<proteinExistence type="predicted"/>
<name>A0A1G8XE16_9FIRM</name>
<dbReference type="RefSeq" id="WP_090548993.1">
    <property type="nucleotide sequence ID" value="NZ_FNFP01000001.1"/>
</dbReference>
<dbReference type="InterPro" id="IPR033932">
    <property type="entry name" value="YtcJ-like"/>
</dbReference>
<dbReference type="GO" id="GO:0016810">
    <property type="term" value="F:hydrolase activity, acting on carbon-nitrogen (but not peptide) bonds"/>
    <property type="evidence" value="ECO:0007669"/>
    <property type="project" value="InterPro"/>
</dbReference>
<dbReference type="PANTHER" id="PTHR22642:SF22">
    <property type="entry name" value="EXOENZYMES REGULATORY PROTEIN AEPA"/>
    <property type="match status" value="1"/>
</dbReference>
<protein>
    <recommendedName>
        <fullName evidence="1">Amidohydrolase 3 domain-containing protein</fullName>
    </recommendedName>
</protein>
<dbReference type="STRING" id="393762.SAMN05660472_00188"/>
<dbReference type="SUPFAM" id="SSF51338">
    <property type="entry name" value="Composite domain of metallo-dependent hydrolases"/>
    <property type="match status" value="1"/>
</dbReference>
<dbReference type="PANTHER" id="PTHR22642">
    <property type="entry name" value="IMIDAZOLONEPROPIONASE"/>
    <property type="match status" value="1"/>
</dbReference>
<evidence type="ECO:0000259" key="1">
    <source>
        <dbReference type="Pfam" id="PF07969"/>
    </source>
</evidence>
<dbReference type="AlphaFoldDB" id="A0A1G8XE16"/>
<evidence type="ECO:0000313" key="3">
    <source>
        <dbReference type="Proteomes" id="UP000198718"/>
    </source>
</evidence>
<evidence type="ECO:0000313" key="2">
    <source>
        <dbReference type="EMBL" id="SDJ88594.1"/>
    </source>
</evidence>
<dbReference type="Proteomes" id="UP000198718">
    <property type="component" value="Unassembled WGS sequence"/>
</dbReference>
<accession>A0A1G8XE16</accession>
<dbReference type="Pfam" id="PF07969">
    <property type="entry name" value="Amidohydro_3"/>
    <property type="match status" value="1"/>
</dbReference>
<dbReference type="Gene3D" id="2.30.40.10">
    <property type="entry name" value="Urease, subunit C, domain 1"/>
    <property type="match status" value="1"/>
</dbReference>
<dbReference type="Gene3D" id="3.10.310.70">
    <property type="match status" value="1"/>
</dbReference>
<feature type="domain" description="Amidohydrolase 3" evidence="1">
    <location>
        <begin position="52"/>
        <end position="511"/>
    </location>
</feature>
<keyword evidence="3" id="KW-1185">Reference proteome</keyword>
<gene>
    <name evidence="2" type="ORF">SAMN05660472_00188</name>
</gene>
<reference evidence="2 3" key="1">
    <citation type="submission" date="2016-10" db="EMBL/GenBank/DDBJ databases">
        <authorList>
            <person name="de Groot N.N."/>
        </authorList>
    </citation>
    <scope>NUCLEOTIDE SEQUENCE [LARGE SCALE GENOMIC DNA]</scope>
    <source>
        <strain evidence="2 3">DSM 18346</strain>
    </source>
</reference>
<dbReference type="InterPro" id="IPR013108">
    <property type="entry name" value="Amidohydro_3"/>
</dbReference>
<dbReference type="InterPro" id="IPR032466">
    <property type="entry name" value="Metal_Hydrolase"/>
</dbReference>
<dbReference type="SUPFAM" id="SSF51556">
    <property type="entry name" value="Metallo-dependent hydrolases"/>
    <property type="match status" value="1"/>
</dbReference>
<dbReference type="CDD" id="cd01300">
    <property type="entry name" value="YtcJ_like"/>
    <property type="match status" value="1"/>
</dbReference>
<sequence>MNNKNLLLYNGKFITLSEEFPEAEWVYIKAGTIKDIGWGDGYRSYGAEVPSIDLKGSTVVPGFIDSHVHLMESSLNTLSTYLGGATSIEDILEVLTTAKEEKTEWGDMIHCIGLEEIKLRENRMPTRWELDQVVKDRVVWISSIEYHVSIVNTFGFRLLNLPFNLSGIERNEEGVPTGVLRGRANFLARKKLLGITSDETRAKGTKKLFKNIITAGVTTINAMEGGFLFHDRDALYVHKNLHKFPIDVELFYQTTDVEKVKKMKLKRIGGCIFVDGSFGARTAALDYPYADDEGNKGTLFFQKEEITNFIMKSIANHLHIALHAIGSGAIRLVLEGYEAAKKEYPHTTSIMRIEHFELPNQDQIELATKLGVILSMQPTYEYFWGGAEKMYETRLGKVRGKRTNPFATIIANGGIIAGGSDSDVTPINPLLGIDTAVNHPNSQEAISPIEALKLFTINGAIALGQEKVKGRIDKGYLGDLCILSKNPLEGNTKEIKDIQVLGTIKAGKVLYLSSDIGVEGAGSC</sequence>
<dbReference type="EMBL" id="FNFP01000001">
    <property type="protein sequence ID" value="SDJ88594.1"/>
    <property type="molecule type" value="Genomic_DNA"/>
</dbReference>
<dbReference type="InterPro" id="IPR011059">
    <property type="entry name" value="Metal-dep_hydrolase_composite"/>
</dbReference>